<evidence type="ECO:0000256" key="9">
    <source>
        <dbReference type="ARBA" id="ARBA00023136"/>
    </source>
</evidence>
<evidence type="ECO:0000256" key="1">
    <source>
        <dbReference type="ARBA" id="ARBA00004141"/>
    </source>
</evidence>
<dbReference type="PANTHER" id="PTHR42823">
    <property type="entry name" value="ATP SYNTHASE SUBUNIT A, CHLOROPLASTIC"/>
    <property type="match status" value="1"/>
</dbReference>
<evidence type="ECO:0000256" key="10">
    <source>
        <dbReference type="ARBA" id="ARBA00023310"/>
    </source>
</evidence>
<dbReference type="InterPro" id="IPR000568">
    <property type="entry name" value="ATP_synth_F0_asu"/>
</dbReference>
<feature type="transmembrane region" description="Helical" evidence="11">
    <location>
        <begin position="116"/>
        <end position="138"/>
    </location>
</feature>
<accession>A0ABZ2RSW5</accession>
<evidence type="ECO:0000313" key="12">
    <source>
        <dbReference type="EMBL" id="WXL29307.1"/>
    </source>
</evidence>
<dbReference type="InterPro" id="IPR035908">
    <property type="entry name" value="F0_ATP_A_sf"/>
</dbReference>
<dbReference type="EMBL" id="CP148067">
    <property type="protein sequence ID" value="WXL29307.1"/>
    <property type="molecule type" value="Genomic_DNA"/>
</dbReference>
<dbReference type="Pfam" id="PF00119">
    <property type="entry name" value="ATP-synt_A"/>
    <property type="match status" value="1"/>
</dbReference>
<feature type="transmembrane region" description="Helical" evidence="11">
    <location>
        <begin position="220"/>
        <end position="242"/>
    </location>
</feature>
<evidence type="ECO:0000256" key="4">
    <source>
        <dbReference type="ARBA" id="ARBA00022547"/>
    </source>
</evidence>
<name>A0ABZ2RSW5_9BACT</name>
<keyword evidence="8" id="KW-0406">Ion transport</keyword>
<dbReference type="Gene3D" id="1.20.120.220">
    <property type="entry name" value="ATP synthase, F0 complex, subunit A"/>
    <property type="match status" value="1"/>
</dbReference>
<proteinExistence type="inferred from homology"/>
<evidence type="ECO:0000256" key="11">
    <source>
        <dbReference type="SAM" id="Phobius"/>
    </source>
</evidence>
<dbReference type="CDD" id="cd00310">
    <property type="entry name" value="ATP-synt_Fo_a_6"/>
    <property type="match status" value="1"/>
</dbReference>
<dbReference type="PANTHER" id="PTHR42823:SF3">
    <property type="entry name" value="ATP SYNTHASE SUBUNIT A, CHLOROPLASTIC"/>
    <property type="match status" value="1"/>
</dbReference>
<protein>
    <submittedName>
        <fullName evidence="12">F0F1 ATP synthase subunit A</fullName>
    </submittedName>
</protein>
<dbReference type="SUPFAM" id="SSF81336">
    <property type="entry name" value="F1F0 ATP synthase subunit A"/>
    <property type="match status" value="1"/>
</dbReference>
<keyword evidence="3" id="KW-0813">Transport</keyword>
<sequence length="284" mass="32401">MVQKFEKTLPQGIDAIKHEWSEWNQKQLLSLILIVLICLIVSLIVFIKIKKEARKDKAPKGILFVMEGYVNYIDSAYDDNTENKLPKAKFYVFGLATFLFVGNLLGLIGFEPVTTSYSVALTCGLITFIGIYVVGFMYQKWRFLKKYKNPIEIIGQFSPLISISFRIFGNIIGGAVIVFLVYYIFGYLFALMTGQNFTKAMQNNTAWPILAPLITPFLHMYFDMFSAFIQALVFCSLTSIWWSSEVEINEKKIKEASTTVNNKGLETTQNTKNSKALTLNQNIY</sequence>
<dbReference type="InterPro" id="IPR045082">
    <property type="entry name" value="ATP_syn_F0_a_bact/chloroplast"/>
</dbReference>
<evidence type="ECO:0000256" key="3">
    <source>
        <dbReference type="ARBA" id="ARBA00022448"/>
    </source>
</evidence>
<evidence type="ECO:0000256" key="5">
    <source>
        <dbReference type="ARBA" id="ARBA00022692"/>
    </source>
</evidence>
<dbReference type="RefSeq" id="WP_338822921.1">
    <property type="nucleotide sequence ID" value="NZ_CP148067.1"/>
</dbReference>
<keyword evidence="13" id="KW-1185">Reference proteome</keyword>
<feature type="transmembrane region" description="Helical" evidence="11">
    <location>
        <begin position="90"/>
        <end position="110"/>
    </location>
</feature>
<keyword evidence="9 11" id="KW-0472">Membrane</keyword>
<evidence type="ECO:0000313" key="13">
    <source>
        <dbReference type="Proteomes" id="UP001477443"/>
    </source>
</evidence>
<organism evidence="12 13">
    <name type="scientific">Mycoplasmopsis felifaucium</name>
    <dbReference type="NCBI Taxonomy" id="35768"/>
    <lineage>
        <taxon>Bacteria</taxon>
        <taxon>Bacillati</taxon>
        <taxon>Mycoplasmatota</taxon>
        <taxon>Mycoplasmoidales</taxon>
        <taxon>Metamycoplasmataceae</taxon>
        <taxon>Mycoplasmopsis</taxon>
    </lineage>
</organism>
<evidence type="ECO:0000256" key="2">
    <source>
        <dbReference type="ARBA" id="ARBA00006810"/>
    </source>
</evidence>
<keyword evidence="7 11" id="KW-1133">Transmembrane helix</keyword>
<dbReference type="Proteomes" id="UP001477443">
    <property type="component" value="Chromosome"/>
</dbReference>
<reference evidence="12" key="1">
    <citation type="submission" date="2024-03" db="EMBL/GenBank/DDBJ databases">
        <title>Complete genome sequence of Mycoplasma felifaucium Z921 isolated from the trachea of a cheetah.</title>
        <authorList>
            <person name="Spergser J."/>
        </authorList>
    </citation>
    <scope>NUCLEOTIDE SEQUENCE [LARGE SCALE GENOMIC DNA]</scope>
    <source>
        <strain evidence="12">Z921</strain>
    </source>
</reference>
<feature type="transmembrane region" description="Helical" evidence="11">
    <location>
        <begin position="28"/>
        <end position="47"/>
    </location>
</feature>
<comment type="similarity">
    <text evidence="2">Belongs to the ATPase A chain family.</text>
</comment>
<keyword evidence="6" id="KW-0375">Hydrogen ion transport</keyword>
<keyword evidence="5 11" id="KW-0812">Transmembrane</keyword>
<keyword evidence="10" id="KW-0066">ATP synthesis</keyword>
<evidence type="ECO:0000256" key="7">
    <source>
        <dbReference type="ARBA" id="ARBA00022989"/>
    </source>
</evidence>
<comment type="subcellular location">
    <subcellularLocation>
        <location evidence="1">Membrane</location>
        <topology evidence="1">Multi-pass membrane protein</topology>
    </subcellularLocation>
</comment>
<evidence type="ECO:0000256" key="6">
    <source>
        <dbReference type="ARBA" id="ARBA00022781"/>
    </source>
</evidence>
<keyword evidence="4" id="KW-0138">CF(0)</keyword>
<gene>
    <name evidence="12" type="ORF">WG617_01495</name>
</gene>
<feature type="transmembrane region" description="Helical" evidence="11">
    <location>
        <begin position="167"/>
        <end position="190"/>
    </location>
</feature>
<evidence type="ECO:0000256" key="8">
    <source>
        <dbReference type="ARBA" id="ARBA00023065"/>
    </source>
</evidence>
<dbReference type="NCBIfam" id="NF004487">
    <property type="entry name" value="PRK05815.3-5"/>
    <property type="match status" value="1"/>
</dbReference>